<dbReference type="Proteomes" id="UP000000493">
    <property type="component" value="Chromosome"/>
</dbReference>
<protein>
    <submittedName>
        <fullName evidence="2">Uncharacterized protein</fullName>
    </submittedName>
</protein>
<dbReference type="KEGG" id="rsi:Runsl_4089"/>
<gene>
    <name evidence="2" type="ordered locus">Runsl_4089</name>
</gene>
<evidence type="ECO:0000256" key="1">
    <source>
        <dbReference type="SAM" id="SignalP"/>
    </source>
</evidence>
<accession>A0A7U3ZNF1</accession>
<reference evidence="2 3" key="2">
    <citation type="journal article" date="2012" name="Stand. Genomic Sci.">
        <title>Complete genome sequence of the aquatic bacterium Runella slithyformis type strain (LSU 4(T)).</title>
        <authorList>
            <person name="Copeland A."/>
            <person name="Zhang X."/>
            <person name="Misra M."/>
            <person name="Lapidus A."/>
            <person name="Nolan M."/>
            <person name="Lucas S."/>
            <person name="Deshpande S."/>
            <person name="Cheng J.F."/>
            <person name="Tapia R."/>
            <person name="Goodwin L.A."/>
            <person name="Pitluck S."/>
            <person name="Liolios K."/>
            <person name="Pagani I."/>
            <person name="Ivanova N."/>
            <person name="Mikhailova N."/>
            <person name="Pati A."/>
            <person name="Chen A."/>
            <person name="Palaniappan K."/>
            <person name="Land M."/>
            <person name="Hauser L."/>
            <person name="Pan C."/>
            <person name="Jeffries C.D."/>
            <person name="Detter J.C."/>
            <person name="Brambilla E.M."/>
            <person name="Rohde M."/>
            <person name="Djao O.D."/>
            <person name="Goker M."/>
            <person name="Sikorski J."/>
            <person name="Tindall B.J."/>
            <person name="Woyke T."/>
            <person name="Bristow J."/>
            <person name="Eisen J.A."/>
            <person name="Markowitz V."/>
            <person name="Hugenholtz P."/>
            <person name="Kyrpides N.C."/>
            <person name="Klenk H.P."/>
            <person name="Mavromatis K."/>
        </authorList>
    </citation>
    <scope>NUCLEOTIDE SEQUENCE [LARGE SCALE GENOMIC DNA]</scope>
    <source>
        <strain evidence="3">ATCC 29530 / DSM 19594 / LMG 11500 / NCIMB 11436 / LSU 4</strain>
    </source>
</reference>
<reference evidence="3" key="1">
    <citation type="submission" date="2011-06" db="EMBL/GenBank/DDBJ databases">
        <title>The complete genome of chromosome of Runella slithyformis DSM 19594.</title>
        <authorList>
            <consortium name="US DOE Joint Genome Institute (JGI-PGF)"/>
            <person name="Lucas S."/>
            <person name="Han J."/>
            <person name="Lapidus A."/>
            <person name="Bruce D."/>
            <person name="Goodwin L."/>
            <person name="Pitluck S."/>
            <person name="Peters L."/>
            <person name="Kyrpides N."/>
            <person name="Mavromatis K."/>
            <person name="Ivanova N."/>
            <person name="Ovchinnikova G."/>
            <person name="Zhang X."/>
            <person name="Misra M."/>
            <person name="Detter J.C."/>
            <person name="Tapia R."/>
            <person name="Han C."/>
            <person name="Land M."/>
            <person name="Hauser L."/>
            <person name="Markowitz V."/>
            <person name="Cheng J.-F."/>
            <person name="Hugenholtz P."/>
            <person name="Woyke T."/>
            <person name="Wu D."/>
            <person name="Tindall B."/>
            <person name="Faehrich R."/>
            <person name="Brambilla E."/>
            <person name="Klenk H.-P."/>
            <person name="Eisen J.A."/>
        </authorList>
    </citation>
    <scope>NUCLEOTIDE SEQUENCE [LARGE SCALE GENOMIC DNA]</scope>
    <source>
        <strain evidence="3">ATCC 29530 / DSM 19594 / LMG 11500 / NCIMB 11436 / LSU 4</strain>
    </source>
</reference>
<feature type="chain" id="PRO_5031466368" evidence="1">
    <location>
        <begin position="32"/>
        <end position="246"/>
    </location>
</feature>
<organism evidence="2 3">
    <name type="scientific">Runella slithyformis (strain ATCC 29530 / DSM 19594 / LMG 11500 / NCIMB 11436 / LSU 4)</name>
    <dbReference type="NCBI Taxonomy" id="761193"/>
    <lineage>
        <taxon>Bacteria</taxon>
        <taxon>Pseudomonadati</taxon>
        <taxon>Bacteroidota</taxon>
        <taxon>Cytophagia</taxon>
        <taxon>Cytophagales</taxon>
        <taxon>Spirosomataceae</taxon>
        <taxon>Runella</taxon>
    </lineage>
</organism>
<evidence type="ECO:0000313" key="3">
    <source>
        <dbReference type="Proteomes" id="UP000000493"/>
    </source>
</evidence>
<keyword evidence="1" id="KW-0732">Signal</keyword>
<feature type="signal peptide" evidence="1">
    <location>
        <begin position="1"/>
        <end position="31"/>
    </location>
</feature>
<keyword evidence="3" id="KW-1185">Reference proteome</keyword>
<sequence>MHNLLNLFFFRFKAVFLQRPFFCLMLLGAVAGCTPACDVCEEPLSGVAFFPTEIGSFVEYDVVEEEYTLGKGVMIRQYQWKEVMAERYTDPMGQPVYRIARYRRTAEGKRWTADSTVMLRLATDYAVRNENGKDYVKMVFPPLERKVWNGNLYNTGGDDSYELIRVNKPYTVGKMTFDRTATVVQQDDSTLVNRDSRVEVYAAGVGLVYRESILLQFCSSAPTCIGKAQIDFGTRRYIRFRNAGKE</sequence>
<proteinExistence type="predicted"/>
<dbReference type="EMBL" id="CP002859">
    <property type="protein sequence ID" value="AEI50436.1"/>
    <property type="molecule type" value="Genomic_DNA"/>
</dbReference>
<dbReference type="AlphaFoldDB" id="A0A7U3ZNF1"/>
<name>A0A7U3ZNF1_RUNSL</name>
<evidence type="ECO:0000313" key="2">
    <source>
        <dbReference type="EMBL" id="AEI50436.1"/>
    </source>
</evidence>